<evidence type="ECO:0000256" key="5">
    <source>
        <dbReference type="ARBA" id="ARBA00022801"/>
    </source>
</evidence>
<proteinExistence type="inferred from homology"/>
<gene>
    <name evidence="10" type="ORF">FYJ33_12105</name>
</gene>
<name>A0A7X2T1Z3_9CLOT</name>
<evidence type="ECO:0000259" key="9">
    <source>
        <dbReference type="Pfam" id="PF02811"/>
    </source>
</evidence>
<keyword evidence="4 8" id="KW-0028">Amino-acid biosynthesis</keyword>
<dbReference type="EC" id="3.1.3.15" evidence="3 8"/>
<comment type="pathway">
    <text evidence="1 8">Amino-acid biosynthesis; L-histidine biosynthesis; L-histidine from 5-phospho-alpha-D-ribose 1-diphosphate: step 8/9.</text>
</comment>
<evidence type="ECO:0000256" key="2">
    <source>
        <dbReference type="ARBA" id="ARBA00009152"/>
    </source>
</evidence>
<dbReference type="SUPFAM" id="SSF89550">
    <property type="entry name" value="PHP domain-like"/>
    <property type="match status" value="1"/>
</dbReference>
<reference evidence="10 11" key="1">
    <citation type="submission" date="2019-08" db="EMBL/GenBank/DDBJ databases">
        <title>In-depth cultivation of the pig gut microbiome towards novel bacterial diversity and tailored functional studies.</title>
        <authorList>
            <person name="Wylensek D."/>
            <person name="Hitch T.C.A."/>
            <person name="Clavel T."/>
        </authorList>
    </citation>
    <scope>NUCLEOTIDE SEQUENCE [LARGE SCALE GENOMIC DNA]</scope>
    <source>
        <strain evidence="10 11">WCA-383-APC-5B</strain>
    </source>
</reference>
<dbReference type="PANTHER" id="PTHR21039:SF0">
    <property type="entry name" value="HISTIDINOL-PHOSPHATASE"/>
    <property type="match status" value="1"/>
</dbReference>
<dbReference type="Gene3D" id="3.20.20.140">
    <property type="entry name" value="Metal-dependent hydrolases"/>
    <property type="match status" value="1"/>
</dbReference>
<evidence type="ECO:0000256" key="4">
    <source>
        <dbReference type="ARBA" id="ARBA00022605"/>
    </source>
</evidence>
<comment type="catalytic activity">
    <reaction evidence="7 8">
        <text>L-histidinol phosphate + H2O = L-histidinol + phosphate</text>
        <dbReference type="Rhea" id="RHEA:14465"/>
        <dbReference type="ChEBI" id="CHEBI:15377"/>
        <dbReference type="ChEBI" id="CHEBI:43474"/>
        <dbReference type="ChEBI" id="CHEBI:57699"/>
        <dbReference type="ChEBI" id="CHEBI:57980"/>
        <dbReference type="EC" id="3.1.3.15"/>
    </reaction>
</comment>
<sequence>MGGSILSNYIFDSHVHSRNSFDGEESVDTLCSFAVNNNIDGICITDHCEINEYDESFENSIRKSHSDVECAQKKYEGRLIVRKGIELAQPLQNMEIAEKVLKKFPCDFIIGSMHNPKDEQDYYYITKEEYMDKQRLDYLLTRYYEEYYEMTRWGKFDVIGHITYPLRYIEGVHKIKVDMTKYNEIIFEMLKVAAQSGIGIEVNVSGFRQPYNKQFPNFEHIKAYRDFGGEIVTIGTDSHNSITLGSYFEKGEELLKQAGFKYYSSFKEHKPEMIKLK</sequence>
<dbReference type="GO" id="GO:0005737">
    <property type="term" value="C:cytoplasm"/>
    <property type="evidence" value="ECO:0007669"/>
    <property type="project" value="TreeGrafter"/>
</dbReference>
<evidence type="ECO:0000313" key="11">
    <source>
        <dbReference type="Proteomes" id="UP000460287"/>
    </source>
</evidence>
<dbReference type="Pfam" id="PF02811">
    <property type="entry name" value="PHP"/>
    <property type="match status" value="1"/>
</dbReference>
<dbReference type="InterPro" id="IPR016195">
    <property type="entry name" value="Pol/histidinol_Pase-like"/>
</dbReference>
<evidence type="ECO:0000256" key="8">
    <source>
        <dbReference type="RuleBase" id="RU366003"/>
    </source>
</evidence>
<organism evidence="10 11">
    <name type="scientific">Inconstantimicrobium porci</name>
    <dbReference type="NCBI Taxonomy" id="2652291"/>
    <lineage>
        <taxon>Bacteria</taxon>
        <taxon>Bacillati</taxon>
        <taxon>Bacillota</taxon>
        <taxon>Clostridia</taxon>
        <taxon>Eubacteriales</taxon>
        <taxon>Clostridiaceae</taxon>
        <taxon>Inconstantimicrobium</taxon>
    </lineage>
</organism>
<dbReference type="UniPathway" id="UPA00031">
    <property type="reaction ID" value="UER00013"/>
</dbReference>
<keyword evidence="6 8" id="KW-0368">Histidine biosynthesis</keyword>
<dbReference type="PANTHER" id="PTHR21039">
    <property type="entry name" value="HISTIDINOL PHOSPHATASE-RELATED"/>
    <property type="match status" value="1"/>
</dbReference>
<dbReference type="AlphaFoldDB" id="A0A7X2T1Z3"/>
<dbReference type="InterPro" id="IPR004013">
    <property type="entry name" value="PHP_dom"/>
</dbReference>
<dbReference type="NCBIfam" id="TIGR01856">
    <property type="entry name" value="hisJ_fam"/>
    <property type="match status" value="1"/>
</dbReference>
<evidence type="ECO:0000313" key="10">
    <source>
        <dbReference type="EMBL" id="MSR92114.1"/>
    </source>
</evidence>
<accession>A0A7X2T1Z3</accession>
<dbReference type="GO" id="GO:0004401">
    <property type="term" value="F:histidinol-phosphatase activity"/>
    <property type="evidence" value="ECO:0007669"/>
    <property type="project" value="UniProtKB-UniRule"/>
</dbReference>
<protein>
    <recommendedName>
        <fullName evidence="3 8">Histidinol-phosphatase</fullName>
        <shortName evidence="8">HolPase</shortName>
        <ecNumber evidence="3 8">3.1.3.15</ecNumber>
    </recommendedName>
</protein>
<dbReference type="InterPro" id="IPR010140">
    <property type="entry name" value="Histidinol_P_phosphatase_HisJ"/>
</dbReference>
<dbReference type="Proteomes" id="UP000460287">
    <property type="component" value="Unassembled WGS sequence"/>
</dbReference>
<keyword evidence="11" id="KW-1185">Reference proteome</keyword>
<evidence type="ECO:0000256" key="6">
    <source>
        <dbReference type="ARBA" id="ARBA00023102"/>
    </source>
</evidence>
<evidence type="ECO:0000256" key="1">
    <source>
        <dbReference type="ARBA" id="ARBA00004970"/>
    </source>
</evidence>
<comment type="caution">
    <text evidence="10">The sequence shown here is derived from an EMBL/GenBank/DDBJ whole genome shotgun (WGS) entry which is preliminary data.</text>
</comment>
<keyword evidence="5 8" id="KW-0378">Hydrolase</keyword>
<dbReference type="GO" id="GO:0000105">
    <property type="term" value="P:L-histidine biosynthetic process"/>
    <property type="evidence" value="ECO:0007669"/>
    <property type="project" value="UniProtKB-UniRule"/>
</dbReference>
<dbReference type="EMBL" id="VULX01000022">
    <property type="protein sequence ID" value="MSR92114.1"/>
    <property type="molecule type" value="Genomic_DNA"/>
</dbReference>
<feature type="domain" description="PHP" evidence="9">
    <location>
        <begin position="12"/>
        <end position="203"/>
    </location>
</feature>
<evidence type="ECO:0000256" key="7">
    <source>
        <dbReference type="ARBA" id="ARBA00049158"/>
    </source>
</evidence>
<comment type="similarity">
    <text evidence="2 8">Belongs to the PHP hydrolase family. HisK subfamily.</text>
</comment>
<evidence type="ECO:0000256" key="3">
    <source>
        <dbReference type="ARBA" id="ARBA00013085"/>
    </source>
</evidence>